<evidence type="ECO:0000313" key="1">
    <source>
        <dbReference type="EMBL" id="OBZ80891.1"/>
    </source>
</evidence>
<organism evidence="1 2">
    <name type="scientific">Choanephora cucurbitarum</name>
    <dbReference type="NCBI Taxonomy" id="101091"/>
    <lineage>
        <taxon>Eukaryota</taxon>
        <taxon>Fungi</taxon>
        <taxon>Fungi incertae sedis</taxon>
        <taxon>Mucoromycota</taxon>
        <taxon>Mucoromycotina</taxon>
        <taxon>Mucoromycetes</taxon>
        <taxon>Mucorales</taxon>
        <taxon>Mucorineae</taxon>
        <taxon>Choanephoraceae</taxon>
        <taxon>Choanephoroideae</taxon>
        <taxon>Choanephora</taxon>
    </lineage>
</organism>
<protein>
    <submittedName>
        <fullName evidence="1">Uncharacterized protein</fullName>
    </submittedName>
</protein>
<comment type="caution">
    <text evidence="1">The sequence shown here is derived from an EMBL/GenBank/DDBJ whole genome shotgun (WGS) entry which is preliminary data.</text>
</comment>
<name>A0A1C7MVJ6_9FUNG</name>
<proteinExistence type="predicted"/>
<accession>A0A1C7MVJ6</accession>
<sequence>MDALSESFLLKVVPLDHLTSPVATLISGCELKEYHNRVYFFWPQMNRSDLQLDQTVTAFDFDTSFFDF</sequence>
<dbReference type="InParanoid" id="A0A1C7MVJ6"/>
<dbReference type="AlphaFoldDB" id="A0A1C7MVJ6"/>
<gene>
    <name evidence="1" type="ORF">A0J61_11060</name>
</gene>
<dbReference type="EMBL" id="LUGH01001634">
    <property type="protein sequence ID" value="OBZ80891.1"/>
    <property type="molecule type" value="Genomic_DNA"/>
</dbReference>
<reference evidence="1 2" key="1">
    <citation type="submission" date="2016-03" db="EMBL/GenBank/DDBJ databases">
        <title>Choanephora cucurbitarum.</title>
        <authorList>
            <person name="Min B."/>
            <person name="Park H."/>
            <person name="Park J.-H."/>
            <person name="Shin H.-D."/>
            <person name="Choi I.-G."/>
        </authorList>
    </citation>
    <scope>NUCLEOTIDE SEQUENCE [LARGE SCALE GENOMIC DNA]</scope>
    <source>
        <strain evidence="1 2">KUS-F28377</strain>
    </source>
</reference>
<dbReference type="Proteomes" id="UP000093000">
    <property type="component" value="Unassembled WGS sequence"/>
</dbReference>
<keyword evidence="2" id="KW-1185">Reference proteome</keyword>
<evidence type="ECO:0000313" key="2">
    <source>
        <dbReference type="Proteomes" id="UP000093000"/>
    </source>
</evidence>